<feature type="compositionally biased region" description="Basic and acidic residues" evidence="5">
    <location>
        <begin position="322"/>
        <end position="332"/>
    </location>
</feature>
<organism evidence="7 8">
    <name type="scientific">Plectosphaerella plurivora</name>
    <dbReference type="NCBI Taxonomy" id="936078"/>
    <lineage>
        <taxon>Eukaryota</taxon>
        <taxon>Fungi</taxon>
        <taxon>Dikarya</taxon>
        <taxon>Ascomycota</taxon>
        <taxon>Pezizomycotina</taxon>
        <taxon>Sordariomycetes</taxon>
        <taxon>Hypocreomycetidae</taxon>
        <taxon>Glomerellales</taxon>
        <taxon>Plectosphaerellaceae</taxon>
        <taxon>Plectosphaerella</taxon>
    </lineage>
</organism>
<feature type="transmembrane region" description="Helical" evidence="6">
    <location>
        <begin position="164"/>
        <end position="185"/>
    </location>
</feature>
<gene>
    <name evidence="7" type="ORF">F5X68DRAFT_45141</name>
</gene>
<dbReference type="EMBL" id="JAGSXJ010000003">
    <property type="protein sequence ID" value="KAH6693445.1"/>
    <property type="molecule type" value="Genomic_DNA"/>
</dbReference>
<dbReference type="Proteomes" id="UP000770015">
    <property type="component" value="Unassembled WGS sequence"/>
</dbReference>
<feature type="region of interest" description="Disordered" evidence="5">
    <location>
        <begin position="236"/>
        <end position="344"/>
    </location>
</feature>
<evidence type="ECO:0000256" key="3">
    <source>
        <dbReference type="ARBA" id="ARBA00022989"/>
    </source>
</evidence>
<dbReference type="OrthoDB" id="3692311at2759"/>
<accession>A0A9P9AFB7</accession>
<keyword evidence="2 6" id="KW-0812">Transmembrane</keyword>
<comment type="caution">
    <text evidence="7">The sequence shown here is derived from an EMBL/GenBank/DDBJ whole genome shotgun (WGS) entry which is preliminary data.</text>
</comment>
<evidence type="ECO:0000313" key="8">
    <source>
        <dbReference type="Proteomes" id="UP000770015"/>
    </source>
</evidence>
<feature type="region of interest" description="Disordered" evidence="5">
    <location>
        <begin position="194"/>
        <end position="222"/>
    </location>
</feature>
<evidence type="ECO:0000256" key="5">
    <source>
        <dbReference type="SAM" id="MobiDB-lite"/>
    </source>
</evidence>
<feature type="region of interest" description="Disordered" evidence="5">
    <location>
        <begin position="124"/>
        <end position="157"/>
    </location>
</feature>
<evidence type="ECO:0000256" key="4">
    <source>
        <dbReference type="ARBA" id="ARBA00023136"/>
    </source>
</evidence>
<name>A0A9P9AFB7_9PEZI</name>
<comment type="subcellular location">
    <subcellularLocation>
        <location evidence="1">Membrane</location>
        <topology evidence="1">Single-pass membrane protein</topology>
    </subcellularLocation>
</comment>
<evidence type="ECO:0000313" key="7">
    <source>
        <dbReference type="EMBL" id="KAH6693445.1"/>
    </source>
</evidence>
<dbReference type="GO" id="GO:0016020">
    <property type="term" value="C:membrane"/>
    <property type="evidence" value="ECO:0007669"/>
    <property type="project" value="UniProtKB-SubCell"/>
</dbReference>
<feature type="compositionally biased region" description="Polar residues" evidence="5">
    <location>
        <begin position="276"/>
        <end position="288"/>
    </location>
</feature>
<dbReference type="InterPro" id="IPR051694">
    <property type="entry name" value="Immunoregulatory_rcpt-like"/>
</dbReference>
<evidence type="ECO:0000256" key="1">
    <source>
        <dbReference type="ARBA" id="ARBA00004167"/>
    </source>
</evidence>
<reference evidence="7" key="1">
    <citation type="journal article" date="2021" name="Nat. Commun.">
        <title>Genetic determinants of endophytism in the Arabidopsis root mycobiome.</title>
        <authorList>
            <person name="Mesny F."/>
            <person name="Miyauchi S."/>
            <person name="Thiergart T."/>
            <person name="Pickel B."/>
            <person name="Atanasova L."/>
            <person name="Karlsson M."/>
            <person name="Huettel B."/>
            <person name="Barry K.W."/>
            <person name="Haridas S."/>
            <person name="Chen C."/>
            <person name="Bauer D."/>
            <person name="Andreopoulos W."/>
            <person name="Pangilinan J."/>
            <person name="LaButti K."/>
            <person name="Riley R."/>
            <person name="Lipzen A."/>
            <person name="Clum A."/>
            <person name="Drula E."/>
            <person name="Henrissat B."/>
            <person name="Kohler A."/>
            <person name="Grigoriev I.V."/>
            <person name="Martin F.M."/>
            <person name="Hacquard S."/>
        </authorList>
    </citation>
    <scope>NUCLEOTIDE SEQUENCE</scope>
    <source>
        <strain evidence="7">MPI-SDFR-AT-0117</strain>
    </source>
</reference>
<evidence type="ECO:0000256" key="2">
    <source>
        <dbReference type="ARBA" id="ARBA00022692"/>
    </source>
</evidence>
<evidence type="ECO:0000256" key="6">
    <source>
        <dbReference type="SAM" id="Phobius"/>
    </source>
</evidence>
<feature type="compositionally biased region" description="Low complexity" evidence="5">
    <location>
        <begin position="125"/>
        <end position="152"/>
    </location>
</feature>
<dbReference type="GO" id="GO:0071944">
    <property type="term" value="C:cell periphery"/>
    <property type="evidence" value="ECO:0007669"/>
    <property type="project" value="UniProtKB-ARBA"/>
</dbReference>
<keyword evidence="4 6" id="KW-0472">Membrane</keyword>
<proteinExistence type="predicted"/>
<protein>
    <submittedName>
        <fullName evidence="7">Uncharacterized protein</fullName>
    </submittedName>
</protein>
<keyword evidence="3 6" id="KW-1133">Transmembrane helix</keyword>
<dbReference type="PANTHER" id="PTHR15549">
    <property type="entry name" value="PAIRED IMMUNOGLOBULIN-LIKE TYPE 2 RECEPTOR"/>
    <property type="match status" value="1"/>
</dbReference>
<dbReference type="AlphaFoldDB" id="A0A9P9AFB7"/>
<keyword evidence="8" id="KW-1185">Reference proteome</keyword>
<sequence>MSTDNNDHLDSLGLWCPSGGDFYVCDKAAVKFIGCCTSNPCADGSGKCPSRDMREASFSADKYANIPEQSCDDARKEKVWFTCRDNDPPFLGCCASVPCGSGCPRDHLIQAVLSEDNVKALAFLPPSSTSSADPSGTSTTSTSSSTTSAAPPNDDSSTGLSTGAIAGIAVGGAAALIIIGILVWLCRRRVRKSNEGHQQSGPEMAYHDSSMPNSPAPFGHIRDSHISSATTAIAHSYQSTPTSPEFHGKTYAHYSHPHYQHPSSPPPPSAQHPPSIYSQYTESDNGYQYQPVHPRHLSHMSAVSGMSDPNSTLHPVSEMDGGDQHQRVELPGHDASGPTFGRQH</sequence>